<dbReference type="EMBL" id="UYJE01008247">
    <property type="protein sequence ID" value="VDI62388.1"/>
    <property type="molecule type" value="Genomic_DNA"/>
</dbReference>
<evidence type="ECO:0000313" key="1">
    <source>
        <dbReference type="EMBL" id="VDI62388.1"/>
    </source>
</evidence>
<keyword evidence="2" id="KW-1185">Reference proteome</keyword>
<protein>
    <recommendedName>
        <fullName evidence="3">TIR domain-containing protein</fullName>
    </recommendedName>
</protein>
<organism evidence="1 2">
    <name type="scientific">Mytilus galloprovincialis</name>
    <name type="common">Mediterranean mussel</name>
    <dbReference type="NCBI Taxonomy" id="29158"/>
    <lineage>
        <taxon>Eukaryota</taxon>
        <taxon>Metazoa</taxon>
        <taxon>Spiralia</taxon>
        <taxon>Lophotrochozoa</taxon>
        <taxon>Mollusca</taxon>
        <taxon>Bivalvia</taxon>
        <taxon>Autobranchia</taxon>
        <taxon>Pteriomorphia</taxon>
        <taxon>Mytilida</taxon>
        <taxon>Mytiloidea</taxon>
        <taxon>Mytilidae</taxon>
        <taxon>Mytilinae</taxon>
        <taxon>Mytilus</taxon>
    </lineage>
</organism>
<dbReference type="Proteomes" id="UP000596742">
    <property type="component" value="Unassembled WGS sequence"/>
</dbReference>
<dbReference type="AlphaFoldDB" id="A0A8B6GCR8"/>
<gene>
    <name evidence="1" type="ORF">MGAL_10B055190</name>
</gene>
<reference evidence="1" key="1">
    <citation type="submission" date="2018-11" db="EMBL/GenBank/DDBJ databases">
        <authorList>
            <person name="Alioto T."/>
            <person name="Alioto T."/>
        </authorList>
    </citation>
    <scope>NUCLEOTIDE SEQUENCE</scope>
</reference>
<sequence length="160" mass="19189">MKKHWNETEKFDLAFLNSDSQREIEWIQKTSEVLKAKYDLKCAVPSNDYLYGLPLKDKLLRYLDKFQAVILTVTEENHKQYEGYMDNDISLIVVELDYISRISTKFWELPYINCTICEHQWFPRLINILKTKLPDNLRKQMENITDEQEEHCEKCKTSCK</sequence>
<comment type="caution">
    <text evidence="1">The sequence shown here is derived from an EMBL/GenBank/DDBJ whole genome shotgun (WGS) entry which is preliminary data.</text>
</comment>
<accession>A0A8B6GCR8</accession>
<proteinExistence type="predicted"/>
<evidence type="ECO:0000313" key="2">
    <source>
        <dbReference type="Proteomes" id="UP000596742"/>
    </source>
</evidence>
<evidence type="ECO:0008006" key="3">
    <source>
        <dbReference type="Google" id="ProtNLM"/>
    </source>
</evidence>
<dbReference type="OrthoDB" id="10433577at2759"/>
<name>A0A8B6GCR8_MYTGA</name>